<organism evidence="8 9">
    <name type="scientific">Pedobacter steynii</name>
    <dbReference type="NCBI Taxonomy" id="430522"/>
    <lineage>
        <taxon>Bacteria</taxon>
        <taxon>Pseudomonadati</taxon>
        <taxon>Bacteroidota</taxon>
        <taxon>Sphingobacteriia</taxon>
        <taxon>Sphingobacteriales</taxon>
        <taxon>Sphingobacteriaceae</taxon>
        <taxon>Pedobacter</taxon>
    </lineage>
</organism>
<feature type="domain" description="RagB/SusD" evidence="6">
    <location>
        <begin position="299"/>
        <end position="456"/>
    </location>
</feature>
<dbReference type="GO" id="GO:0009279">
    <property type="term" value="C:cell outer membrane"/>
    <property type="evidence" value="ECO:0007669"/>
    <property type="project" value="UniProtKB-SubCell"/>
</dbReference>
<evidence type="ECO:0000256" key="2">
    <source>
        <dbReference type="ARBA" id="ARBA00006275"/>
    </source>
</evidence>
<dbReference type="EMBL" id="CP017141">
    <property type="protein sequence ID" value="AOM79332.1"/>
    <property type="molecule type" value="Genomic_DNA"/>
</dbReference>
<reference evidence="8 9" key="1">
    <citation type="submission" date="2016-08" db="EMBL/GenBank/DDBJ databases">
        <authorList>
            <person name="Seilhamer J.J."/>
        </authorList>
    </citation>
    <scope>NUCLEOTIDE SEQUENCE [LARGE SCALE GENOMIC DNA]</scope>
    <source>
        <strain evidence="8 9">DX4</strain>
    </source>
</reference>
<evidence type="ECO:0008006" key="10">
    <source>
        <dbReference type="Google" id="ProtNLM"/>
    </source>
</evidence>
<dbReference type="CDD" id="cd08977">
    <property type="entry name" value="SusD"/>
    <property type="match status" value="1"/>
</dbReference>
<dbReference type="Proteomes" id="UP000094313">
    <property type="component" value="Chromosome"/>
</dbReference>
<dbReference type="AlphaFoldDB" id="A0A1D7QKX5"/>
<protein>
    <recommendedName>
        <fullName evidence="10">SusD family protein</fullName>
    </recommendedName>
</protein>
<dbReference type="KEGG" id="psty:BFS30_20470"/>
<dbReference type="PROSITE" id="PS51257">
    <property type="entry name" value="PROKAR_LIPOPROTEIN"/>
    <property type="match status" value="1"/>
</dbReference>
<feature type="domain" description="SusD-like N-terminal" evidence="7">
    <location>
        <begin position="78"/>
        <end position="225"/>
    </location>
</feature>
<sequence>MKNLIKNNIYYCLVLLTLCSCKKLIDVKGAGETLVTSSIFADSTTAHAALNGMYSELYNRSGLSIYAYRSSLLPAESADELIPVQNTFDDFYNNSLLATDNNIKDWWSNSYNIIYQANKIIEGANASESLSLSLKKQLTAESKFIRAFCSFYLVNYFGSIPLLTTSDLQVINTAPASTTSQVYTQIIADLSEARDALPKDYSWSGGNRTRVNSFVASAMLARVYLYTGQWALAEEEATKVINQTSLYDIVLNPNNVFLANSKEAIWQFYTNAYRCTYFALQLIPTGLAVPKYAVNSVLYNAFENGDTRKSNWINSLSVSGTFYTYPYKYKTNTKTNTEFEMVLRLAEQYLIRAEARTQQNNTDRAQDDLNVIRRRAGLLKTTASDKASLLLAIERERQVELCFEWGHRWLDLKRTNRANTVIGAQKPTSWQSTDVLYPIPQSAISTNRSLVQNEGYK</sequence>
<dbReference type="SUPFAM" id="SSF48452">
    <property type="entry name" value="TPR-like"/>
    <property type="match status" value="1"/>
</dbReference>
<comment type="similarity">
    <text evidence="2">Belongs to the SusD family.</text>
</comment>
<evidence type="ECO:0000256" key="5">
    <source>
        <dbReference type="ARBA" id="ARBA00023237"/>
    </source>
</evidence>
<name>A0A1D7QKX5_9SPHI</name>
<dbReference type="Pfam" id="PF14322">
    <property type="entry name" value="SusD-like_3"/>
    <property type="match status" value="1"/>
</dbReference>
<dbReference type="InterPro" id="IPR012944">
    <property type="entry name" value="SusD_RagB_dom"/>
</dbReference>
<dbReference type="RefSeq" id="WP_069380995.1">
    <property type="nucleotide sequence ID" value="NZ_CP017141.1"/>
</dbReference>
<proteinExistence type="inferred from homology"/>
<evidence type="ECO:0000256" key="1">
    <source>
        <dbReference type="ARBA" id="ARBA00004442"/>
    </source>
</evidence>
<keyword evidence="9" id="KW-1185">Reference proteome</keyword>
<dbReference type="InterPro" id="IPR033985">
    <property type="entry name" value="SusD-like_N"/>
</dbReference>
<evidence type="ECO:0000256" key="3">
    <source>
        <dbReference type="ARBA" id="ARBA00022729"/>
    </source>
</evidence>
<dbReference type="Gene3D" id="1.25.40.390">
    <property type="match status" value="1"/>
</dbReference>
<keyword evidence="3" id="KW-0732">Signal</keyword>
<gene>
    <name evidence="8" type="ORF">BFS30_20470</name>
</gene>
<evidence type="ECO:0000313" key="9">
    <source>
        <dbReference type="Proteomes" id="UP000094313"/>
    </source>
</evidence>
<evidence type="ECO:0000259" key="6">
    <source>
        <dbReference type="Pfam" id="PF07980"/>
    </source>
</evidence>
<keyword evidence="5" id="KW-0998">Cell outer membrane</keyword>
<dbReference type="InterPro" id="IPR011990">
    <property type="entry name" value="TPR-like_helical_dom_sf"/>
</dbReference>
<accession>A0A1D7QKX5</accession>
<evidence type="ECO:0000259" key="7">
    <source>
        <dbReference type="Pfam" id="PF14322"/>
    </source>
</evidence>
<dbReference type="Pfam" id="PF07980">
    <property type="entry name" value="SusD_RagB"/>
    <property type="match status" value="1"/>
</dbReference>
<evidence type="ECO:0000256" key="4">
    <source>
        <dbReference type="ARBA" id="ARBA00023136"/>
    </source>
</evidence>
<dbReference type="OrthoDB" id="621570at2"/>
<keyword evidence="4" id="KW-0472">Membrane</keyword>
<evidence type="ECO:0000313" key="8">
    <source>
        <dbReference type="EMBL" id="AOM79332.1"/>
    </source>
</evidence>
<comment type="subcellular location">
    <subcellularLocation>
        <location evidence="1">Cell outer membrane</location>
    </subcellularLocation>
</comment>